<proteinExistence type="predicted"/>
<dbReference type="EMBL" id="JAOCDZ010000001">
    <property type="protein sequence ID" value="MDH0734791.1"/>
    <property type="molecule type" value="Genomic_DNA"/>
</dbReference>
<evidence type="ECO:0000313" key="2">
    <source>
        <dbReference type="EMBL" id="MDH0734791.1"/>
    </source>
</evidence>
<evidence type="ECO:0000256" key="1">
    <source>
        <dbReference type="SAM" id="SignalP"/>
    </source>
</evidence>
<reference evidence="2" key="1">
    <citation type="submission" date="2022-09" db="EMBL/GenBank/DDBJ databases">
        <title>Intensive care unit water sources are persistently colonized with multi-drug resistant bacteria and are the site of extensive horizontal gene transfer of antibiotic resistance genes.</title>
        <authorList>
            <person name="Diorio-Toth L."/>
        </authorList>
    </citation>
    <scope>NUCLEOTIDE SEQUENCE</scope>
    <source>
        <strain evidence="2">GD03843</strain>
    </source>
</reference>
<gene>
    <name evidence="2" type="ORF">N5D93_03165</name>
</gene>
<evidence type="ECO:0000313" key="3">
    <source>
        <dbReference type="Proteomes" id="UP001161094"/>
    </source>
</evidence>
<dbReference type="PROSITE" id="PS51257">
    <property type="entry name" value="PROKAR_LIPOPROTEIN"/>
    <property type="match status" value="1"/>
</dbReference>
<organism evidence="2 3">
    <name type="scientific">Achromobacter spanius</name>
    <dbReference type="NCBI Taxonomy" id="217203"/>
    <lineage>
        <taxon>Bacteria</taxon>
        <taxon>Pseudomonadati</taxon>
        <taxon>Pseudomonadota</taxon>
        <taxon>Betaproteobacteria</taxon>
        <taxon>Burkholderiales</taxon>
        <taxon>Alcaligenaceae</taxon>
        <taxon>Achromobacter</taxon>
    </lineage>
</organism>
<protein>
    <recommendedName>
        <fullName evidence="4">Lipoprotein</fullName>
    </recommendedName>
</protein>
<keyword evidence="1" id="KW-0732">Signal</keyword>
<dbReference type="RefSeq" id="WP_179215199.1">
    <property type="nucleotide sequence ID" value="NZ_JAOCDZ010000001.1"/>
</dbReference>
<name>A0AA42LL54_9BURK</name>
<comment type="caution">
    <text evidence="2">The sequence shown here is derived from an EMBL/GenBank/DDBJ whole genome shotgun (WGS) entry which is preliminary data.</text>
</comment>
<accession>A0AA42LL54</accession>
<evidence type="ECO:0008006" key="4">
    <source>
        <dbReference type="Google" id="ProtNLM"/>
    </source>
</evidence>
<dbReference type="AlphaFoldDB" id="A0AA42LL54"/>
<feature type="chain" id="PRO_5041224069" description="Lipoprotein" evidence="1">
    <location>
        <begin position="21"/>
        <end position="47"/>
    </location>
</feature>
<sequence length="47" mass="4870">MLMKNLAALLAAAALLTACGQSEQEARALADKKATSGEFKPSEGKAY</sequence>
<dbReference type="Proteomes" id="UP001161094">
    <property type="component" value="Unassembled WGS sequence"/>
</dbReference>
<feature type="signal peptide" evidence="1">
    <location>
        <begin position="1"/>
        <end position="20"/>
    </location>
</feature>